<reference evidence="17" key="1">
    <citation type="journal article" date="2014" name="BMC Genomics">
        <title>Genome-wide identification of nuclear receptor (NR) superfamily genes in the copepod Tigriopus japonicus.</title>
        <authorList>
            <person name="Hwang D.S."/>
            <person name="Lee B.Y."/>
            <person name="Kim H.S."/>
            <person name="Lee M.C."/>
            <person name="Kyung D.H."/>
            <person name="Om A.S."/>
            <person name="Rhee J.S."/>
            <person name="Lee J.S."/>
        </authorList>
    </citation>
    <scope>NUCLEOTIDE SEQUENCE</scope>
</reference>
<dbReference type="SUPFAM" id="SSF48508">
    <property type="entry name" value="Nuclear receptor ligand-binding domain"/>
    <property type="match status" value="1"/>
</dbReference>
<evidence type="ECO:0000256" key="7">
    <source>
        <dbReference type="ARBA" id="ARBA00023163"/>
    </source>
</evidence>
<dbReference type="GO" id="GO:0005634">
    <property type="term" value="C:nucleus"/>
    <property type="evidence" value="ECO:0007669"/>
    <property type="project" value="UniProtKB-SubCell"/>
</dbReference>
<dbReference type="GO" id="GO:0008270">
    <property type="term" value="F:zinc ion binding"/>
    <property type="evidence" value="ECO:0007669"/>
    <property type="project" value="UniProtKB-KW"/>
</dbReference>
<dbReference type="SUPFAM" id="SSF57716">
    <property type="entry name" value="Glucocorticoid receptor-like (DNA-binding domain)"/>
    <property type="match status" value="1"/>
</dbReference>
<evidence type="ECO:0000256" key="2">
    <source>
        <dbReference type="ARBA" id="ARBA00022723"/>
    </source>
</evidence>
<dbReference type="Pfam" id="PF00105">
    <property type="entry name" value="zf-C4"/>
    <property type="match status" value="1"/>
</dbReference>
<keyword evidence="6 13" id="KW-0238">DNA-binding</keyword>
<dbReference type="PRINTS" id="PR00047">
    <property type="entry name" value="STROIDFINGER"/>
</dbReference>
<dbReference type="PRINTS" id="PR00398">
    <property type="entry name" value="STRDHORMONER"/>
</dbReference>
<keyword evidence="8 13" id="KW-0675">Receptor</keyword>
<dbReference type="GO" id="GO:0005667">
    <property type="term" value="C:transcription regulator complex"/>
    <property type="evidence" value="ECO:0007669"/>
    <property type="project" value="TreeGrafter"/>
</dbReference>
<evidence type="ECO:0000259" key="15">
    <source>
        <dbReference type="PROSITE" id="PS51030"/>
    </source>
</evidence>
<evidence type="ECO:0000256" key="4">
    <source>
        <dbReference type="ARBA" id="ARBA00022833"/>
    </source>
</evidence>
<evidence type="ECO:0000256" key="3">
    <source>
        <dbReference type="ARBA" id="ARBA00022771"/>
    </source>
</evidence>
<keyword evidence="5 13" id="KW-0805">Transcription regulation</keyword>
<feature type="region of interest" description="Disordered" evidence="14">
    <location>
        <begin position="99"/>
        <end position="141"/>
    </location>
</feature>
<dbReference type="InterPro" id="IPR001628">
    <property type="entry name" value="Znf_hrmn_rcpt"/>
</dbReference>
<evidence type="ECO:0000256" key="14">
    <source>
        <dbReference type="SAM" id="MobiDB-lite"/>
    </source>
</evidence>
<feature type="domain" description="Nuclear receptor" evidence="15">
    <location>
        <begin position="244"/>
        <end position="319"/>
    </location>
</feature>
<proteinExistence type="evidence at transcript level"/>
<dbReference type="PANTHER" id="PTHR24085">
    <property type="entry name" value="NUCLEAR HORMONE RECEPTOR"/>
    <property type="match status" value="1"/>
</dbReference>
<dbReference type="InterPro" id="IPR000536">
    <property type="entry name" value="Nucl_hrmn_rcpt_lig-bd"/>
</dbReference>
<keyword evidence="3 13" id="KW-0863">Zinc-finger</keyword>
<dbReference type="AlphaFoldDB" id="A0A0A7CKA7"/>
<feature type="domain" description="NR LBD" evidence="16">
    <location>
        <begin position="343"/>
        <end position="586"/>
    </location>
</feature>
<evidence type="ECO:0000313" key="17">
    <source>
        <dbReference type="EMBL" id="AID52854.1"/>
    </source>
</evidence>
<dbReference type="PRINTS" id="PR01284">
    <property type="entry name" value="NUCLEARECPTR"/>
</dbReference>
<keyword evidence="4 13" id="KW-0862">Zinc</keyword>
<evidence type="ECO:0000259" key="16">
    <source>
        <dbReference type="PROSITE" id="PS51843"/>
    </source>
</evidence>
<dbReference type="FunFam" id="3.30.50.10:FF:000009">
    <property type="entry name" value="nuclear receptor subfamily 4 group A member 2"/>
    <property type="match status" value="1"/>
</dbReference>
<evidence type="ECO:0000256" key="12">
    <source>
        <dbReference type="ARBA" id="ARBA00075617"/>
    </source>
</evidence>
<feature type="compositionally biased region" description="Polar residues" evidence="14">
    <location>
        <begin position="30"/>
        <end position="41"/>
    </location>
</feature>
<evidence type="ECO:0000256" key="9">
    <source>
        <dbReference type="ARBA" id="ARBA00023242"/>
    </source>
</evidence>
<organism evidence="17">
    <name type="scientific">Tigriopus japonicus</name>
    <name type="common">Copepod</name>
    <dbReference type="NCBI Taxonomy" id="158387"/>
    <lineage>
        <taxon>Eukaryota</taxon>
        <taxon>Metazoa</taxon>
        <taxon>Ecdysozoa</taxon>
        <taxon>Arthropoda</taxon>
        <taxon>Crustacea</taxon>
        <taxon>Multicrustacea</taxon>
        <taxon>Hexanauplia</taxon>
        <taxon>Copepoda</taxon>
        <taxon>Harpacticoida</taxon>
        <taxon>Harpacticidae</taxon>
        <taxon>Tigriopus</taxon>
    </lineage>
</organism>
<feature type="region of interest" description="Disordered" evidence="14">
    <location>
        <begin position="321"/>
        <end position="344"/>
    </location>
</feature>
<dbReference type="Pfam" id="PF00104">
    <property type="entry name" value="Hormone_recep"/>
    <property type="match status" value="1"/>
</dbReference>
<evidence type="ECO:0000256" key="13">
    <source>
        <dbReference type="RuleBase" id="RU004334"/>
    </source>
</evidence>
<feature type="compositionally biased region" description="Low complexity" evidence="14">
    <location>
        <begin position="106"/>
        <end position="119"/>
    </location>
</feature>
<dbReference type="GO" id="GO:0071376">
    <property type="term" value="P:cellular response to corticotropin-releasing hormone stimulus"/>
    <property type="evidence" value="ECO:0007669"/>
    <property type="project" value="TreeGrafter"/>
</dbReference>
<dbReference type="InterPro" id="IPR003070">
    <property type="entry name" value="NR4A1-3"/>
</dbReference>
<feature type="region of interest" description="Disordered" evidence="14">
    <location>
        <begin position="25"/>
        <end position="65"/>
    </location>
</feature>
<dbReference type="Gene3D" id="3.30.50.10">
    <property type="entry name" value="Erythroid Transcription Factor GATA-1, subunit A"/>
    <property type="match status" value="1"/>
</dbReference>
<evidence type="ECO:0000256" key="10">
    <source>
        <dbReference type="ARBA" id="ARBA00065130"/>
    </source>
</evidence>
<dbReference type="SMART" id="SM00430">
    <property type="entry name" value="HOLI"/>
    <property type="match status" value="1"/>
</dbReference>
<dbReference type="InterPro" id="IPR013088">
    <property type="entry name" value="Znf_NHR/GATA"/>
</dbReference>
<comment type="subunit">
    <text evidence="10">Forms a heterodimer with USP.</text>
</comment>
<evidence type="ECO:0000256" key="6">
    <source>
        <dbReference type="ARBA" id="ARBA00023125"/>
    </source>
</evidence>
<keyword evidence="2 13" id="KW-0479">Metal-binding</keyword>
<dbReference type="Gene3D" id="1.10.565.10">
    <property type="entry name" value="Retinoid X Receptor"/>
    <property type="match status" value="1"/>
</dbReference>
<comment type="similarity">
    <text evidence="13">Belongs to the nuclear hormone receptor family.</text>
</comment>
<evidence type="ECO:0000256" key="8">
    <source>
        <dbReference type="ARBA" id="ARBA00023170"/>
    </source>
</evidence>
<keyword evidence="7 13" id="KW-0804">Transcription</keyword>
<evidence type="ECO:0000256" key="1">
    <source>
        <dbReference type="ARBA" id="ARBA00004123"/>
    </source>
</evidence>
<name>A0A0A7CKA7_TIGJA</name>
<dbReference type="PROSITE" id="PS51843">
    <property type="entry name" value="NR_LBD"/>
    <property type="match status" value="1"/>
</dbReference>
<dbReference type="SMART" id="SM00399">
    <property type="entry name" value="ZnF_C4"/>
    <property type="match status" value="1"/>
</dbReference>
<keyword evidence="9 13" id="KW-0539">Nucleus</keyword>
<comment type="subcellular location">
    <subcellularLocation>
        <location evidence="1 13">Nucleus</location>
    </subcellularLocation>
</comment>
<dbReference type="InterPro" id="IPR035500">
    <property type="entry name" value="NHR-like_dom_sf"/>
</dbReference>
<feature type="compositionally biased region" description="Low complexity" evidence="14">
    <location>
        <begin position="128"/>
        <end position="138"/>
    </location>
</feature>
<feature type="region of interest" description="Disordered" evidence="14">
    <location>
        <begin position="192"/>
        <end position="239"/>
    </location>
</feature>
<dbReference type="GO" id="GO:0035259">
    <property type="term" value="F:nuclear glucocorticoid receptor binding"/>
    <property type="evidence" value="ECO:0007669"/>
    <property type="project" value="TreeGrafter"/>
</dbReference>
<reference evidence="17" key="2">
    <citation type="submission" date="2014-03" db="EMBL/GenBank/DDBJ databases">
        <authorList>
            <person name="Lee J.-S."/>
            <person name="Hwang D.-S."/>
        </authorList>
    </citation>
    <scope>NUCLEOTIDE SEQUENCE</scope>
</reference>
<dbReference type="GO" id="GO:0004879">
    <property type="term" value="F:nuclear receptor activity"/>
    <property type="evidence" value="ECO:0007669"/>
    <property type="project" value="InterPro"/>
</dbReference>
<dbReference type="PANTHER" id="PTHR24085:SF4">
    <property type="entry name" value="NUCLEAR HORMONE RECEPTOR HR38-RELATED"/>
    <property type="match status" value="1"/>
</dbReference>
<evidence type="ECO:0000256" key="5">
    <source>
        <dbReference type="ARBA" id="ARBA00023015"/>
    </source>
</evidence>
<dbReference type="InterPro" id="IPR001723">
    <property type="entry name" value="Nuclear_hrmn_rcpt"/>
</dbReference>
<dbReference type="PROSITE" id="PS51030">
    <property type="entry name" value="NUCLEAR_REC_DBD_2"/>
    <property type="match status" value="1"/>
</dbReference>
<gene>
    <name evidence="17" type="primary">HR38</name>
</gene>
<dbReference type="EMBL" id="KJ664217">
    <property type="protein sequence ID" value="AID52854.1"/>
    <property type="molecule type" value="mRNA"/>
</dbReference>
<dbReference type="GO" id="GO:0000978">
    <property type="term" value="F:RNA polymerase II cis-regulatory region sequence-specific DNA binding"/>
    <property type="evidence" value="ECO:0007669"/>
    <property type="project" value="TreeGrafter"/>
</dbReference>
<accession>A0A0A7CKA7</accession>
<evidence type="ECO:0000256" key="11">
    <source>
        <dbReference type="ARBA" id="ARBA00071265"/>
    </source>
</evidence>
<dbReference type="CDD" id="cd06969">
    <property type="entry name" value="NR_DBD_NGFI-B"/>
    <property type="match status" value="1"/>
</dbReference>
<sequence>MSEQLSPSHTLPSFLDTYTTRQIFEAATAGASSPSESQQPATLEPRVTFKQEEPGPSRVSVSASVFAQHQPSSSSHITSFATSLSAGFPSTSSFVQHDLSGSVSVGHGPQQHHPQQSQQFFLKKESYSPRSSTPTSYSLPDYYQPPTSTPFPQFVGSDYGGGVHHDLLHDGGGGSTLPPALQGALQGALHGSGHLSLAGSTRGGHRRTTPSTITSGELSKMRLPLGPPPPPLTRSPGGDPKSGSLLCAVCGDNAACQHYGVRTCEGCKGFFKRTVQKNAKYVCLADKNCPVDKRRRNRCQFCRFQKCLAVGMVKEVVRTDSLKGRRGRLPSKPRSPQEQPPSPPVSLITALVRAHIDTSPDSSPNSLDYSQYVDASVEELETKEGLVANEAAKIQQFYHLLTSSIEVIRKFCDRIPGINELVPSDREHLFQSTCLELFVLRLAYRIQPDSDQFTFCNGMVLHRNQCQHSFGEWLGTIVEFSRTLHAMELDIQAFSCLCALTLVNERHGVSDPKRVENLQSKVINSLKDHVTYNPDAQKKQQYFSRILDRLSPLRSLSVQGLQRIFYLKMEDQVPVPDLIEKLFASSIPF</sequence>
<protein>
    <recommendedName>
        <fullName evidence="11">Probable nuclear hormone receptor HR38</fullName>
    </recommendedName>
    <alternativeName>
        <fullName evidence="12">Nuclear receptor subfamily 4 group A member 4</fullName>
    </alternativeName>
</protein>
<dbReference type="PROSITE" id="PS00031">
    <property type="entry name" value="NUCLEAR_REC_DBD_1"/>
    <property type="match status" value="1"/>
</dbReference>